<evidence type="ECO:0000313" key="2">
    <source>
        <dbReference type="Proteomes" id="UP000799537"/>
    </source>
</evidence>
<dbReference type="RefSeq" id="XP_033665017.1">
    <property type="nucleotide sequence ID" value="XM_033807709.1"/>
</dbReference>
<gene>
    <name evidence="1" type="ORF">M409DRAFT_25474</name>
</gene>
<dbReference type="Gene3D" id="3.30.710.10">
    <property type="entry name" value="Potassium Channel Kv1.1, Chain A"/>
    <property type="match status" value="1"/>
</dbReference>
<evidence type="ECO:0008006" key="3">
    <source>
        <dbReference type="Google" id="ProtNLM"/>
    </source>
</evidence>
<accession>A0A6A6CD71</accession>
<organism evidence="1 2">
    <name type="scientific">Zasmidium cellare ATCC 36951</name>
    <dbReference type="NCBI Taxonomy" id="1080233"/>
    <lineage>
        <taxon>Eukaryota</taxon>
        <taxon>Fungi</taxon>
        <taxon>Dikarya</taxon>
        <taxon>Ascomycota</taxon>
        <taxon>Pezizomycotina</taxon>
        <taxon>Dothideomycetes</taxon>
        <taxon>Dothideomycetidae</taxon>
        <taxon>Mycosphaerellales</taxon>
        <taxon>Mycosphaerellaceae</taxon>
        <taxon>Zasmidium</taxon>
    </lineage>
</organism>
<protein>
    <recommendedName>
        <fullName evidence="3">BTB domain-containing protein</fullName>
    </recommendedName>
</protein>
<dbReference type="InterPro" id="IPR011333">
    <property type="entry name" value="SKP1/BTB/POZ_sf"/>
</dbReference>
<dbReference type="AlphaFoldDB" id="A0A6A6CD71"/>
<dbReference type="GeneID" id="54560981"/>
<dbReference type="Proteomes" id="UP000799537">
    <property type="component" value="Unassembled WGS sequence"/>
</dbReference>
<reference evidence="1" key="1">
    <citation type="journal article" date="2020" name="Stud. Mycol.">
        <title>101 Dothideomycetes genomes: a test case for predicting lifestyles and emergence of pathogens.</title>
        <authorList>
            <person name="Haridas S."/>
            <person name="Albert R."/>
            <person name="Binder M."/>
            <person name="Bloem J."/>
            <person name="Labutti K."/>
            <person name="Salamov A."/>
            <person name="Andreopoulos B."/>
            <person name="Baker S."/>
            <person name="Barry K."/>
            <person name="Bills G."/>
            <person name="Bluhm B."/>
            <person name="Cannon C."/>
            <person name="Castanera R."/>
            <person name="Culley D."/>
            <person name="Daum C."/>
            <person name="Ezra D."/>
            <person name="Gonzalez J."/>
            <person name="Henrissat B."/>
            <person name="Kuo A."/>
            <person name="Liang C."/>
            <person name="Lipzen A."/>
            <person name="Lutzoni F."/>
            <person name="Magnuson J."/>
            <person name="Mondo S."/>
            <person name="Nolan M."/>
            <person name="Ohm R."/>
            <person name="Pangilinan J."/>
            <person name="Park H.-J."/>
            <person name="Ramirez L."/>
            <person name="Alfaro M."/>
            <person name="Sun H."/>
            <person name="Tritt A."/>
            <person name="Yoshinaga Y."/>
            <person name="Zwiers L.-H."/>
            <person name="Turgeon B."/>
            <person name="Goodwin S."/>
            <person name="Spatafora J."/>
            <person name="Crous P."/>
            <person name="Grigoriev I."/>
        </authorList>
    </citation>
    <scope>NUCLEOTIDE SEQUENCE</scope>
    <source>
        <strain evidence="1">ATCC 36951</strain>
    </source>
</reference>
<name>A0A6A6CD71_ZASCE</name>
<proteinExistence type="predicted"/>
<keyword evidence="2" id="KW-1185">Reference proteome</keyword>
<dbReference type="EMBL" id="ML993605">
    <property type="protein sequence ID" value="KAF2164128.1"/>
    <property type="molecule type" value="Genomic_DNA"/>
</dbReference>
<evidence type="ECO:0000313" key="1">
    <source>
        <dbReference type="EMBL" id="KAF2164128.1"/>
    </source>
</evidence>
<sequence>MATSPNFRECQNQTIIFQDVDDSCVEALVDFLYGEMRSHPEYFPIPPTIGSGLNSEDVKGSVVYFTGLWQLADMYDMATLAESTLAGFKDDFLYLLKDLRWLGWVLDAAAVVEDFPQKMSEIMVECCGRKPHNHKAEETERVFGKYPEFASAVLQKMVGENRQSGS</sequence>